<dbReference type="InterPro" id="IPR005501">
    <property type="entry name" value="LamB/YcsF/PxpA-like"/>
</dbReference>
<gene>
    <name evidence="2" type="primary">pxpA</name>
    <name evidence="3" type="ORF">R8Z52_21675</name>
</gene>
<dbReference type="PANTHER" id="PTHR30292">
    <property type="entry name" value="UNCHARACTERIZED PROTEIN YBGL-RELATED"/>
    <property type="match status" value="1"/>
</dbReference>
<evidence type="ECO:0000313" key="3">
    <source>
        <dbReference type="EMBL" id="WPC75539.1"/>
    </source>
</evidence>
<comment type="function">
    <text evidence="2">Catalyzes the cleavage of 5-oxoproline to form L-glutamate coupled to the hydrolysis of ATP to ADP and inorganic phosphate.</text>
</comment>
<protein>
    <recommendedName>
        <fullName evidence="2">5-oxoprolinase subunit A</fullName>
        <shortName evidence="2">5-OPase subunit A</shortName>
        <ecNumber evidence="2">3.5.2.9</ecNumber>
    </recommendedName>
    <alternativeName>
        <fullName evidence="2">5-oxoprolinase (ATP-hydrolyzing) subunit A</fullName>
    </alternativeName>
</protein>
<evidence type="ECO:0000256" key="2">
    <source>
        <dbReference type="HAMAP-Rule" id="MF_00691"/>
    </source>
</evidence>
<dbReference type="EMBL" id="CP138204">
    <property type="protein sequence ID" value="WPC75539.1"/>
    <property type="molecule type" value="Genomic_DNA"/>
</dbReference>
<comment type="catalytic activity">
    <reaction evidence="2">
        <text>5-oxo-L-proline + ATP + 2 H2O = L-glutamate + ADP + phosphate + H(+)</text>
        <dbReference type="Rhea" id="RHEA:10348"/>
        <dbReference type="ChEBI" id="CHEBI:15377"/>
        <dbReference type="ChEBI" id="CHEBI:15378"/>
        <dbReference type="ChEBI" id="CHEBI:29985"/>
        <dbReference type="ChEBI" id="CHEBI:30616"/>
        <dbReference type="ChEBI" id="CHEBI:43474"/>
        <dbReference type="ChEBI" id="CHEBI:58402"/>
        <dbReference type="ChEBI" id="CHEBI:456216"/>
        <dbReference type="EC" id="3.5.2.9"/>
    </reaction>
</comment>
<accession>A0ABZ0QGA2</accession>
<sequence length="246" mass="27445">MTIRNITLNCDMGESFGAWKMGADEQVMPWIDMANIACGFHASDPHVMSRTIDLAIEHEVMIGAHPSYPDLQGFGRRAMAFSEQEISELLIYQIGALKALCESKNARLDYVKPHGALYHDMMTQPDVFRAVVDAVSCFNVPLMIMATANNQDFLDIADLYDVPLLFEAFADRTYQGNGRLMPRSEAGAVLTKEEDIINQVKQIVRYGKVTSADGFVIPMEADTLCVHGDNNEAIALIEKIRYHLNP</sequence>
<name>A0ABZ0QGA2_9VIBR</name>
<proteinExistence type="inferred from homology"/>
<keyword evidence="1 2" id="KW-0547">Nucleotide-binding</keyword>
<comment type="subunit">
    <text evidence="2">Forms a complex composed of PxpA, PxpB and PxpC.</text>
</comment>
<dbReference type="EC" id="3.5.2.9" evidence="2"/>
<dbReference type="PANTHER" id="PTHR30292:SF0">
    <property type="entry name" value="5-OXOPROLINASE SUBUNIT A"/>
    <property type="match status" value="1"/>
</dbReference>
<dbReference type="HAMAP" id="MF_00691">
    <property type="entry name" value="PxpA"/>
    <property type="match status" value="1"/>
</dbReference>
<dbReference type="Pfam" id="PF03746">
    <property type="entry name" value="LamB_YcsF"/>
    <property type="match status" value="1"/>
</dbReference>
<reference evidence="3 4" key="1">
    <citation type="submission" date="2023-11" db="EMBL/GenBank/DDBJ databases">
        <title>Plant-associative lifestyle of Vibrio porteresiae and its evolutionary dynamics.</title>
        <authorList>
            <person name="Rameshkumar N."/>
            <person name="Kirti K."/>
        </authorList>
    </citation>
    <scope>NUCLEOTIDE SEQUENCE [LARGE SCALE GENOMIC DNA]</scope>
    <source>
        <strain evidence="3 4">MSSRF30</strain>
    </source>
</reference>
<dbReference type="Proteomes" id="UP001304071">
    <property type="component" value="Chromosome 2"/>
</dbReference>
<evidence type="ECO:0000256" key="1">
    <source>
        <dbReference type="ARBA" id="ARBA00022741"/>
    </source>
</evidence>
<keyword evidence="4" id="KW-1185">Reference proteome</keyword>
<dbReference type="CDD" id="cd10787">
    <property type="entry name" value="LamB_YcsF_like"/>
    <property type="match status" value="1"/>
</dbReference>
<evidence type="ECO:0000313" key="4">
    <source>
        <dbReference type="Proteomes" id="UP001304071"/>
    </source>
</evidence>
<dbReference type="RefSeq" id="WP_261897523.1">
    <property type="nucleotide sequence ID" value="NZ_AP024896.1"/>
</dbReference>
<dbReference type="InterPro" id="IPR011330">
    <property type="entry name" value="Glyco_hydro/deAcase_b/a-brl"/>
</dbReference>
<keyword evidence="2" id="KW-0067">ATP-binding</keyword>
<dbReference type="NCBIfam" id="NF003816">
    <property type="entry name" value="PRK05406.1-5"/>
    <property type="match status" value="1"/>
</dbReference>
<organism evidence="3 4">
    <name type="scientific">Vibrio porteresiae DSM 19223</name>
    <dbReference type="NCBI Taxonomy" id="1123496"/>
    <lineage>
        <taxon>Bacteria</taxon>
        <taxon>Pseudomonadati</taxon>
        <taxon>Pseudomonadota</taxon>
        <taxon>Gammaproteobacteria</taxon>
        <taxon>Vibrionales</taxon>
        <taxon>Vibrionaceae</taxon>
        <taxon>Vibrio</taxon>
    </lineage>
</organism>
<dbReference type="SUPFAM" id="SSF88713">
    <property type="entry name" value="Glycoside hydrolase/deacetylase"/>
    <property type="match status" value="1"/>
</dbReference>
<comment type="similarity">
    <text evidence="2">Belongs to the LamB/PxpA family.</text>
</comment>
<keyword evidence="2 3" id="KW-0378">Hydrolase</keyword>
<dbReference type="GO" id="GO:0017168">
    <property type="term" value="F:5-oxoprolinase (ATP-hydrolyzing) activity"/>
    <property type="evidence" value="ECO:0007669"/>
    <property type="project" value="UniProtKB-EC"/>
</dbReference>
<dbReference type="Gene3D" id="3.20.20.370">
    <property type="entry name" value="Glycoside hydrolase/deacetylase"/>
    <property type="match status" value="1"/>
</dbReference>
<dbReference type="NCBIfam" id="NF003814">
    <property type="entry name" value="PRK05406.1-3"/>
    <property type="match status" value="1"/>
</dbReference>